<organism evidence="1 2">
    <name type="scientific">Halococcus saccharolyticus DSM 5350</name>
    <dbReference type="NCBI Taxonomy" id="1227455"/>
    <lineage>
        <taxon>Archaea</taxon>
        <taxon>Methanobacteriati</taxon>
        <taxon>Methanobacteriota</taxon>
        <taxon>Stenosarchaea group</taxon>
        <taxon>Halobacteria</taxon>
        <taxon>Halobacteriales</taxon>
        <taxon>Halococcaceae</taxon>
        <taxon>Halococcus</taxon>
    </lineage>
</organism>
<evidence type="ECO:0008006" key="3">
    <source>
        <dbReference type="Google" id="ProtNLM"/>
    </source>
</evidence>
<accession>M0MBE1</accession>
<sequence length="526" mass="59523">MSAATGAAASPEDLDGTTRTAIYKATYRDLPTFADLIFSQSFGPDDEPGDEFTRGSWVRRRLEHLQSGNKTCDIGPRNHLKSTGFYIHILWKIWRARFNGMDDAEWADGPARFEMHYFSYKQKSAGYHIGEGSDSIKNLIERNPYFAGLEDLKPTAETKGKWTWDGDHEITLSPHGMMSHVRGIHAGFVYVDDPFQDPENDLNPTKILKINNVFRAGVSSIPKTEDGEELHVTTTPQTEEDFTFDEELLADYEYMVQPAIEDHATESVIWPEWMDYDALMSRKREIGEKLFNQEFMCSPKSSEVAFFTDEDLGELIEPELVDWGEDRSLATDPMPDELRDWLDSPAVTGVVGGHDIGKRKHPAHCAIFAVLRRWLPNEDGDLVCEPGGHLVQLHQKWMDGWAYTRQVEYLRRAIDWFGVRRLAYDDTRGEFESLEEQGKLPHEMEPVSLSGTSKDSMAGALDVYASSGRLILVPDGRQKRQLAVVTNDLDAVETNEGHGEPFTSVGLAAWQAQREHWGSRVGSLEM</sequence>
<dbReference type="AlphaFoldDB" id="M0MBE1"/>
<dbReference type="STRING" id="1227455.C449_16038"/>
<dbReference type="RefSeq" id="WP_006079063.1">
    <property type="nucleotide sequence ID" value="NZ_AOMD01000033.1"/>
</dbReference>
<keyword evidence="2" id="KW-1185">Reference proteome</keyword>
<comment type="caution">
    <text evidence="1">The sequence shown here is derived from an EMBL/GenBank/DDBJ whole genome shotgun (WGS) entry which is preliminary data.</text>
</comment>
<gene>
    <name evidence="1" type="ORF">C449_16038</name>
</gene>
<protein>
    <recommendedName>
        <fullName evidence="3">Terminase large subunit</fullName>
    </recommendedName>
</protein>
<dbReference type="Gene3D" id="3.30.420.240">
    <property type="match status" value="1"/>
</dbReference>
<dbReference type="OrthoDB" id="380014at2157"/>
<evidence type="ECO:0000313" key="2">
    <source>
        <dbReference type="Proteomes" id="UP000011669"/>
    </source>
</evidence>
<reference evidence="1 2" key="1">
    <citation type="journal article" date="2014" name="PLoS Genet.">
        <title>Phylogenetically driven sequencing of extremely halophilic archaea reveals strategies for static and dynamic osmo-response.</title>
        <authorList>
            <person name="Becker E.A."/>
            <person name="Seitzer P.M."/>
            <person name="Tritt A."/>
            <person name="Larsen D."/>
            <person name="Krusor M."/>
            <person name="Yao A.I."/>
            <person name="Wu D."/>
            <person name="Madern D."/>
            <person name="Eisen J.A."/>
            <person name="Darling A.E."/>
            <person name="Facciotti M.T."/>
        </authorList>
    </citation>
    <scope>NUCLEOTIDE SEQUENCE [LARGE SCALE GENOMIC DNA]</scope>
    <source>
        <strain evidence="1 2">DSM 5350</strain>
    </source>
</reference>
<dbReference type="EMBL" id="AOMD01000033">
    <property type="protein sequence ID" value="EMA42668.1"/>
    <property type="molecule type" value="Genomic_DNA"/>
</dbReference>
<proteinExistence type="predicted"/>
<dbReference type="InParanoid" id="M0MBE1"/>
<evidence type="ECO:0000313" key="1">
    <source>
        <dbReference type="EMBL" id="EMA42668.1"/>
    </source>
</evidence>
<dbReference type="PATRIC" id="fig|1227455.4.peg.3263"/>
<dbReference type="Proteomes" id="UP000011669">
    <property type="component" value="Unassembled WGS sequence"/>
</dbReference>
<name>M0MBE1_9EURY</name>